<name>A0A1I9KHW5_DIAHE</name>
<evidence type="ECO:0000256" key="8">
    <source>
        <dbReference type="ARBA" id="ARBA00023268"/>
    </source>
</evidence>
<dbReference type="STRING" id="158607.A0A1I9KHW5"/>
<dbReference type="EMBL" id="KR153170">
    <property type="protein sequence ID" value="ALP31884.1"/>
    <property type="molecule type" value="Genomic_DNA"/>
</dbReference>
<dbReference type="InterPro" id="IPR042104">
    <property type="entry name" value="PKS_dehydratase_sf"/>
</dbReference>
<dbReference type="InterPro" id="IPR049552">
    <property type="entry name" value="PKS_DH_N"/>
</dbReference>
<dbReference type="InterPro" id="IPR013217">
    <property type="entry name" value="Methyltransf_12"/>
</dbReference>
<reference evidence="15 16" key="2">
    <citation type="submission" date="2017-09" db="EMBL/GenBank/DDBJ databases">
        <title>Polyketide synthases of a Diaporthe helianthi virulent isolate.</title>
        <authorList>
            <person name="Baroncelli R."/>
        </authorList>
    </citation>
    <scope>NUCLEOTIDE SEQUENCE [LARGE SCALE GENOMIC DNA]</scope>
    <source>
        <strain evidence="15 16">7/96</strain>
    </source>
</reference>
<dbReference type="InterPro" id="IPR057326">
    <property type="entry name" value="KR_dom"/>
</dbReference>
<dbReference type="InterPro" id="IPR016035">
    <property type="entry name" value="Acyl_Trfase/lysoPLipase"/>
</dbReference>
<dbReference type="InterPro" id="IPR020807">
    <property type="entry name" value="PKS_DH"/>
</dbReference>
<dbReference type="InterPro" id="IPR013120">
    <property type="entry name" value="FAR_NAD-bd"/>
</dbReference>
<keyword evidence="1" id="KW-0596">Phosphopantetheine</keyword>
<gene>
    <name evidence="14" type="primary">PKS16</name>
    <name evidence="15" type="ORF">DHEL01_v206179</name>
</gene>
<sequence length="3886" mass="426676">MDMSREPIAIIGTGCRFPGNANNPAALWDILTKPRDLSQPLSNRFNTRGWHHDNGKYHGHCNVDRSYLLSGECSHRKFDAQFFGISAVEANTLDPQMRLLLETVYEALEAAGIPVENIRGSDTAVYSGMMTNSYKTSMERDLDNIGTYHVSACSSSMIAVHQAVQQLRTGQSHIAIAAGSNLLLDPSDYVSMSKLEMLSFEGRSRMWDKNSNGYARGEGVAVVVLKTLSAAEADGDNIECVIRETATNQDGRTSGITMPSAAAQTKLIQDCYARAGLDPTNPAHRPQYFEAHGTGTPAGDPVEAEAIKNAFFPDDGITKGSSDYLLVGSIKTVIGHSESVAGLAGLIKTSLALQKSTVPPNLLFNEINPQVDQHCKNLQIPTLVTPWPDVADGSPRRACVNRSRLAFGVSFFATSVQDLCDQLDSAVGTRPLTQLSRDRQHKPRVLGIFTGQGAQSSRMGAALIENSAACRQIIDKLETRLAALPAADRPSWSLKQELLRDNNVELGSAALSQPLSTALQILQIDLMRAAHVDFSAVVGHSSGEIAAAYAAGIISAEDAICIAYYRGLLAHLATGHSGEDGSMLSVGTSLLDAQELCNEDDFQGRVVVAAVNSSSSITLSGDKDTIEEMKVVLEDEGKFVRRLKVDKAYHSHHMAACSVAYLTALEQLNVNVQKPVIPWFSSVKDGALMGEEEVTLLEAEYWNDNMVQPVLYMRAVEAAWETGGPFDMAIELGPHPALQAPTLQNIQELSNQAQNLPYTGTHTRGKDAVESFATALGLIWAHLGTVDLASYDRFLTETPGHEVIGGLPPYCWNHEQEYWHESRYPRAIRTRSEPWHELLGHLTPDSTDQDMRWRNILCPNELPWLKDHALQQQAVFPAAGYVVAAVEATAVMARARDLSVSIVEVLDLDIGRAIAFDSDESRFETICSLSDIQHNGDQVEALFKFNAASAFQESALTLHASARVRVGIGQGLDGVLPKRSQMEPNLSRVDSEEFYASLLRLDYQYSGPFHALHGLKRRLGSATGYITKSPSRLLIHPAMLDAAFQSLLLAHSAPNSGGIWSLHVPRSIRAIRINPLLCAAAGADENPAAFDCVQPAGMSSLEGDIDLFATSSGVDHAMIQIERLVCVPFARPTAQDDKAMFATTVWDVALPDAAKVAYDGEASSQQVELARLLERMAVWFLRKLDMEVPRDHDARKTGPYEYYFKFASEITSLANHGKLPLWSPEWAGDSSDDLTAAYQPHLHVPDVKLLKAIGDNIVEIATGRLKAIEVAMQDSMLTKIYESGLGFKEHTRCLARIVKQLVHRYPGMDILEVGAGTGGATKEIIREAGPKFTSYTYTDISSGFFEVAQQTFAPHLPNMTFKVLDISRDIRQQGISERSYDLIVASAVLHATPRLRETLENVRQLLKPGGYLVVAELHPDHLARIGAIFGALPGWWLGADEGRTSSPCISIQQWDRLLRTTGFSGCDTVTPVRDVCVMPWSVFVSQAVDVRVEFLRQPLSSGLSLFTDDDTTWDGQELILLGGYTSQTLKLITKLMTLLSRQWRGNVTVAHSIDGIQSVSITSATTVLSLLDLDEPVLANPSKSTWEALKRLLQEAGTILWASSGRRAQSPHANMMVGLLRAARLEHPGLAFQCFDSESEHGVGAEELAEAVLRLKATIGWQRQAQSENLLMTIEPEIVREQDGTIVIPRVVESSNMNDRYNSARRQILSDAPVIPSIDTGNLAIVGSDLQHTPDPDGGGRSTVQATHSLKSIVRVSASGCAQLILGLDSETDAQVVALAGQQHLKVVPYTQIRLPQRLQSGKESAFLALIADFVVADLFLAGLAPGSTAIIHDPGVQFAAVATRKSKDRGLNIVFTTTSTSEAISPGWIAIHPNAPDRILRRLLPTNVAALLDFNGAVKGGESGRRIRMHLPRNCRCETIDSYLFQDGAWMPQHSLEPDAHARLSDWVVSALAILPVLPWLDSEITSNISDSHLKSQIEHHVVDWTQLTSHTPIRVCPAETQVRFSDCKTYWLAGLSGGLGLLLCEWMVRHGAKYVVISSRAPRVETAWLERMQAAGAEVKIHPWKSAVQDVYYKIRTSLPAIAGVCQGAMTRPKVEGSLHLDELFQSPDPELDFFIFFSSVGSVSGRPGQANYAAANLFMTAVAERRKRRGQAASVMHIGPIFGVGYMNQQGLDADWNASRNFRSMFPIPERDFLEHFAEAIISGRSNSKSSTLETISGLEKLDPTQEIDPLLSHYTKDRLALTVDSSKDKSKVPLKTQLTNAQGHAQVMRIIGNAFLQKLSVLFQMELSKLEKADAKTLRLDEMGIDSLLAVEIRGWFVKTLQVNIPVLKILSGASVADLIDLAVEAIPQELVPNLNYDGFDGTSPSSKYQIRAEPEPPSRAPCDLATTDSQNRLLVQADPVIDPDSHQRLGTELPKADSSSAESRPNTNTSRLDREAEGMANMHGSSSLSSSNGDSLDYMSLTSTFTTSPPRNGESTPISSGPFTPQLQSSETSGSPTSTSPTAHERALGLSFSQSLFWFSSEFCKDPRNLNLTATFRLTGDLDLDRLETAVLALGRQHESLRTRFVIMDGRPVQRIMRTSALRLERWPICSLEDVEAHAIEIHSHVYDLERGHTVRLALASLSSTQHFLIIGVHHLAMDGQSFFPLMNDLLTHYTNGYYTPSLTCQYADFSQSQYQDLAAGRFEEDLAFWKAELGDIPPALPLLRTVTPFHFYLAVFRVLLYRYTGARHFSIGVGDANRTDESLMGSIGDFLNMLPLVFNTDGSLVFNEVLQETRAKTHEALAHSRLPFQVLLNELGVERSSTTTPIFQAFIDYRLARGEIMMWGDCRLELMSFRLSKMAYDVAMDIVDNADGDCSLTFIFRDDLYGQADAERFSTSYLSLAKDMAGQPNTMVDSAKVFDDIEINEALSLSRGKTFFSLSLSISLTMISGEYPNRIALITGDGRKVTYGEMQHGAGLIASELQAAGVTTASRVAVLQEPTPEWIFSILAVMRIGAIYLPLDVGTTWGRLGAMVRDCQPEAVLVDEHTRDHVHKLDCPKIKALDISTMRSCSEPLTSSVSATADAVSTILYTSGSSGTPKGIMLTHRGIRSWLEPCKMLYGMRAWGEEVVLQQSSQGFDMSLMQIFTALCFGGSLCILPRRFRGDGRAISETIARHSVTHTYGTPSEYLSWLRYGDSEALRTSSWKTALVGGERLTHSVIKAFASLRKHDLRFHHMYGTTESTFCAAVTELDYASEALSSSSSSSSPDGAQPSYPAGVPLPNYNVYILDEQRQPVPVGLQGEIYISGAGVSLGYLNNAALTAETFVRDPFARSDDLARGWNMMQRTGDLGRWSQTEPGSLLIEGRISDDTMVKLRGLRVYLQEVEHAILRAGTPVLSEVVVSVRRDSLGSPHFLIAHVVFGKGSVQASRFQGDEFSRKVRSQLDLPLYMQPAFIIPLDNLPVTPSGKLDRRAISSLPLPEREPAAEDIVWTATEKRLKNIWEEVLSHELVSKLGITPDTDFFHIGGSSLLLLELRDKIKSEFGVDLTLLNLFESSLLHTMAQRIRGDVDTREAIDWEEETELRPSMTDVDSEMLQHVTESASRVVVLTGGSGYLGKALINAMVRDPTPCIGLSRSVIEHLFSRAHLIIHNGSDISYMKTYHSIRQSNFLTTKDLIEWSMPRMIPFHFVSSAGIGNFSPGVPLMEASMASVKPPTGGSMGYTACKWASEVFLEKLVKRNPHWPIVVHRPTLISRDDIPQLDGMHNILWYARELGAIPRSEGLARGVVNVVGLETVVTGILDCALRPGGHADSQPGKVHFVNHAGPLDLPLGDMRRWALERTADGYVDFSGAKLEEMSLHEWLRKASELGMHPIMSELLSTFGRDGEVEFPMVKKKADSLPDCG</sequence>
<dbReference type="SMART" id="SM00827">
    <property type="entry name" value="PKS_AT"/>
    <property type="match status" value="1"/>
</dbReference>
<feature type="compositionally biased region" description="Polar residues" evidence="10">
    <location>
        <begin position="2422"/>
        <end position="2435"/>
    </location>
</feature>
<dbReference type="InterPro" id="IPR049551">
    <property type="entry name" value="PKS_DH_C"/>
</dbReference>
<evidence type="ECO:0000256" key="3">
    <source>
        <dbReference type="ARBA" id="ARBA00022598"/>
    </source>
</evidence>
<dbReference type="SUPFAM" id="SSF52777">
    <property type="entry name" value="CoA-dependent acyltransferases"/>
    <property type="match status" value="2"/>
</dbReference>
<protein>
    <submittedName>
        <fullName evidence="15">AMP-binding enzyme</fullName>
    </submittedName>
    <submittedName>
        <fullName evidence="14">Polyketide synthase 16</fullName>
    </submittedName>
</protein>
<evidence type="ECO:0000256" key="1">
    <source>
        <dbReference type="ARBA" id="ARBA00022450"/>
    </source>
</evidence>
<dbReference type="SUPFAM" id="SSF51735">
    <property type="entry name" value="NAD(P)-binding Rossmann-fold domains"/>
    <property type="match status" value="2"/>
</dbReference>
<evidence type="ECO:0000256" key="7">
    <source>
        <dbReference type="ARBA" id="ARBA00023002"/>
    </source>
</evidence>
<dbReference type="Gene3D" id="3.10.129.110">
    <property type="entry name" value="Polyketide synthase dehydratase"/>
    <property type="match status" value="1"/>
</dbReference>
<feature type="compositionally biased region" description="Low complexity" evidence="10">
    <location>
        <begin position="2449"/>
        <end position="2462"/>
    </location>
</feature>
<dbReference type="GO" id="GO:0016874">
    <property type="term" value="F:ligase activity"/>
    <property type="evidence" value="ECO:0007669"/>
    <property type="project" value="UniProtKB-KW"/>
</dbReference>
<dbReference type="CDD" id="cd00833">
    <property type="entry name" value="PKS"/>
    <property type="match status" value="1"/>
</dbReference>
<keyword evidence="4" id="KW-0489">Methyltransferase</keyword>
<dbReference type="SMART" id="SM00823">
    <property type="entry name" value="PKS_PP"/>
    <property type="match status" value="2"/>
</dbReference>
<dbReference type="Pfam" id="PF00668">
    <property type="entry name" value="Condensation"/>
    <property type="match status" value="2"/>
</dbReference>
<dbReference type="InterPro" id="IPR000873">
    <property type="entry name" value="AMP-dep_synth/lig_dom"/>
</dbReference>
<evidence type="ECO:0000259" key="12">
    <source>
        <dbReference type="PROSITE" id="PS52004"/>
    </source>
</evidence>
<dbReference type="CDD" id="cd02440">
    <property type="entry name" value="AdoMet_MTases"/>
    <property type="match status" value="1"/>
</dbReference>
<evidence type="ECO:0000259" key="13">
    <source>
        <dbReference type="PROSITE" id="PS52019"/>
    </source>
</evidence>
<feature type="domain" description="Carrier" evidence="11">
    <location>
        <begin position="3475"/>
        <end position="3552"/>
    </location>
</feature>
<dbReference type="InterPro" id="IPR006162">
    <property type="entry name" value="Ppantetheine_attach_site"/>
</dbReference>
<keyword evidence="5" id="KW-0808">Transferase</keyword>
<dbReference type="GO" id="GO:0008168">
    <property type="term" value="F:methyltransferase activity"/>
    <property type="evidence" value="ECO:0007669"/>
    <property type="project" value="UniProtKB-KW"/>
</dbReference>
<keyword evidence="8" id="KW-0511">Multifunctional enzyme</keyword>
<dbReference type="SUPFAM" id="SSF56801">
    <property type="entry name" value="Acetyl-CoA synthetase-like"/>
    <property type="match status" value="1"/>
</dbReference>
<dbReference type="Gene3D" id="3.40.50.720">
    <property type="entry name" value="NAD(P)-binding Rossmann-like Domain"/>
    <property type="match status" value="3"/>
</dbReference>
<dbReference type="SUPFAM" id="SSF55048">
    <property type="entry name" value="Probable ACP-binding domain of malonyl-CoA ACP transacylase"/>
    <property type="match status" value="1"/>
</dbReference>
<dbReference type="Gene3D" id="3.30.559.10">
    <property type="entry name" value="Chloramphenicol acetyltransferase-like domain"/>
    <property type="match status" value="2"/>
</dbReference>
<dbReference type="CDD" id="cd19532">
    <property type="entry name" value="C_PKS-NRPS"/>
    <property type="match status" value="1"/>
</dbReference>
<keyword evidence="6" id="KW-0677">Repeat</keyword>
<dbReference type="InterPro" id="IPR016039">
    <property type="entry name" value="Thiolase-like"/>
</dbReference>
<dbReference type="Pfam" id="PF00698">
    <property type="entry name" value="Acyl_transf_1"/>
    <property type="match status" value="1"/>
</dbReference>
<reference evidence="14" key="1">
    <citation type="submission" date="2015-04" db="EMBL/GenBank/DDBJ databases">
        <title>Dhpks1, a gene encoding a polyketide synthase of the phytopathogenic fungus Diaporthe helianthi is required to trigger sunflower stem canker toxin-mediated disease.</title>
        <authorList>
            <person name="Maimone Mancarello A.B."/>
            <person name="Pane C."/>
            <person name="Ruocco M."/>
            <person name="Cacciola S.O."/>
            <person name="Firrao G."/>
            <person name="Magnano Di San Lio G."/>
            <person name="Baroncelli R."/>
            <person name="Vannacci G."/>
            <person name="Vergara M."/>
            <person name="Scala F."/>
        </authorList>
    </citation>
    <scope>NUCLEOTIDE SEQUENCE</scope>
    <source>
        <strain evidence="14">7/96</strain>
    </source>
</reference>
<dbReference type="InterPro" id="IPR050091">
    <property type="entry name" value="PKS_NRPS_Biosynth_Enz"/>
</dbReference>
<dbReference type="InterPro" id="IPR036291">
    <property type="entry name" value="NAD(P)-bd_dom_sf"/>
</dbReference>
<feature type="active site" description="Proton donor; for dehydratase activity" evidence="9">
    <location>
        <position position="1041"/>
    </location>
</feature>
<keyword evidence="3" id="KW-0436">Ligase</keyword>
<dbReference type="Gene3D" id="3.30.300.30">
    <property type="match status" value="1"/>
</dbReference>
<dbReference type="Pfam" id="PF07993">
    <property type="entry name" value="NAD_binding_4"/>
    <property type="match status" value="1"/>
</dbReference>
<dbReference type="PROSITE" id="PS52019">
    <property type="entry name" value="PKS_MFAS_DH"/>
    <property type="match status" value="1"/>
</dbReference>
<feature type="domain" description="Ketosynthase family 3 (KS3)" evidence="12">
    <location>
        <begin position="5"/>
        <end position="416"/>
    </location>
</feature>
<dbReference type="SMART" id="SM00822">
    <property type="entry name" value="PKS_KR"/>
    <property type="match status" value="1"/>
</dbReference>
<dbReference type="InterPro" id="IPR049900">
    <property type="entry name" value="PKS_mFAS_DH"/>
</dbReference>
<dbReference type="InterPro" id="IPR036736">
    <property type="entry name" value="ACP-like_sf"/>
</dbReference>
<evidence type="ECO:0000256" key="5">
    <source>
        <dbReference type="ARBA" id="ARBA00022679"/>
    </source>
</evidence>
<dbReference type="CDD" id="cd05930">
    <property type="entry name" value="A_NRPS"/>
    <property type="match status" value="1"/>
</dbReference>
<evidence type="ECO:0000256" key="2">
    <source>
        <dbReference type="ARBA" id="ARBA00022553"/>
    </source>
</evidence>
<evidence type="ECO:0000313" key="15">
    <source>
        <dbReference type="EMBL" id="POS75423.1"/>
    </source>
</evidence>
<dbReference type="GO" id="GO:0016491">
    <property type="term" value="F:oxidoreductase activity"/>
    <property type="evidence" value="ECO:0007669"/>
    <property type="project" value="UniProtKB-KW"/>
</dbReference>
<dbReference type="PROSITE" id="PS52004">
    <property type="entry name" value="KS3_2"/>
    <property type="match status" value="1"/>
</dbReference>
<dbReference type="Pfam" id="PF00501">
    <property type="entry name" value="AMP-binding"/>
    <property type="match status" value="1"/>
</dbReference>
<feature type="region of interest" description="C-terminal hotdog fold" evidence="9">
    <location>
        <begin position="986"/>
        <end position="1135"/>
    </location>
</feature>
<dbReference type="PROSITE" id="PS00455">
    <property type="entry name" value="AMP_BINDING"/>
    <property type="match status" value="1"/>
</dbReference>
<dbReference type="SMART" id="SM00826">
    <property type="entry name" value="PKS_DH"/>
    <property type="match status" value="1"/>
</dbReference>
<evidence type="ECO:0000256" key="10">
    <source>
        <dbReference type="SAM" id="MobiDB-lite"/>
    </source>
</evidence>
<dbReference type="Pfam" id="PF14765">
    <property type="entry name" value="PS-DH"/>
    <property type="match status" value="1"/>
</dbReference>
<organism evidence="14">
    <name type="scientific">Diaporthe helianthi</name>
    <dbReference type="NCBI Taxonomy" id="158607"/>
    <lineage>
        <taxon>Eukaryota</taxon>
        <taxon>Fungi</taxon>
        <taxon>Dikarya</taxon>
        <taxon>Ascomycota</taxon>
        <taxon>Pezizomycotina</taxon>
        <taxon>Sordariomycetes</taxon>
        <taxon>Sordariomycetidae</taxon>
        <taxon>Diaporthales</taxon>
        <taxon>Diaporthaceae</taxon>
        <taxon>Diaporthe</taxon>
    </lineage>
</organism>
<evidence type="ECO:0000313" key="16">
    <source>
        <dbReference type="Proteomes" id="UP000094444"/>
    </source>
</evidence>
<dbReference type="InterPro" id="IPR001242">
    <property type="entry name" value="Condensation_dom"/>
</dbReference>
<dbReference type="InterPro" id="IPR045851">
    <property type="entry name" value="AMP-bd_C_sf"/>
</dbReference>
<dbReference type="Pfam" id="PF08659">
    <property type="entry name" value="KR"/>
    <property type="match status" value="1"/>
</dbReference>
<dbReference type="Gene3D" id="3.40.47.10">
    <property type="match status" value="2"/>
</dbReference>
<dbReference type="InterPro" id="IPR014030">
    <property type="entry name" value="Ketoacyl_synth_N"/>
</dbReference>
<feature type="compositionally biased region" description="Polar residues" evidence="10">
    <location>
        <begin position="2465"/>
        <end position="2493"/>
    </location>
</feature>
<dbReference type="InterPro" id="IPR001227">
    <property type="entry name" value="Ac_transferase_dom_sf"/>
</dbReference>
<dbReference type="GO" id="GO:0032259">
    <property type="term" value="P:methylation"/>
    <property type="evidence" value="ECO:0007669"/>
    <property type="project" value="UniProtKB-KW"/>
</dbReference>
<dbReference type="PROSITE" id="PS00012">
    <property type="entry name" value="PHOSPHOPANTETHEINE"/>
    <property type="match status" value="2"/>
</dbReference>
<dbReference type="InterPro" id="IPR020845">
    <property type="entry name" value="AMP-binding_CS"/>
</dbReference>
<feature type="active site" description="Proton acceptor; for dehydratase activity" evidence="9">
    <location>
        <position position="868"/>
    </location>
</feature>
<feature type="domain" description="PKS/mFAS DH" evidence="13">
    <location>
        <begin position="836"/>
        <end position="1135"/>
    </location>
</feature>
<dbReference type="InterPro" id="IPR042099">
    <property type="entry name" value="ANL_N_sf"/>
</dbReference>
<dbReference type="EMBL" id="MAVT02000489">
    <property type="protein sequence ID" value="POS75423.1"/>
    <property type="molecule type" value="Genomic_DNA"/>
</dbReference>
<dbReference type="PANTHER" id="PTHR43775:SF20">
    <property type="entry name" value="HYBRID PKS-NRPS SYNTHETASE APDA"/>
    <property type="match status" value="1"/>
</dbReference>
<dbReference type="Pfam" id="PF00550">
    <property type="entry name" value="PP-binding"/>
    <property type="match status" value="1"/>
</dbReference>
<dbReference type="InterPro" id="IPR029063">
    <property type="entry name" value="SAM-dependent_MTases_sf"/>
</dbReference>
<dbReference type="GO" id="GO:0009403">
    <property type="term" value="P:toxin biosynthetic process"/>
    <property type="evidence" value="ECO:0007669"/>
    <property type="project" value="UniProtKB-ARBA"/>
</dbReference>
<dbReference type="Pfam" id="PF08242">
    <property type="entry name" value="Methyltransf_12"/>
    <property type="match status" value="1"/>
</dbReference>
<dbReference type="Pfam" id="PF23297">
    <property type="entry name" value="ACP_SdgA_C"/>
    <property type="match status" value="1"/>
</dbReference>
<dbReference type="InterPro" id="IPR014031">
    <property type="entry name" value="Ketoacyl_synth_C"/>
</dbReference>
<dbReference type="InterPro" id="IPR013968">
    <property type="entry name" value="PKS_KR"/>
</dbReference>
<dbReference type="PANTHER" id="PTHR43775">
    <property type="entry name" value="FATTY ACID SYNTHASE"/>
    <property type="match status" value="1"/>
</dbReference>
<evidence type="ECO:0000259" key="11">
    <source>
        <dbReference type="PROSITE" id="PS50075"/>
    </source>
</evidence>
<dbReference type="OrthoDB" id="329835at2759"/>
<dbReference type="SUPFAM" id="SSF52151">
    <property type="entry name" value="FabD/lysophospholipase-like"/>
    <property type="match status" value="1"/>
</dbReference>
<dbReference type="GO" id="GO:0031177">
    <property type="term" value="F:phosphopantetheine binding"/>
    <property type="evidence" value="ECO:0007669"/>
    <property type="project" value="InterPro"/>
</dbReference>
<dbReference type="InterPro" id="IPR009081">
    <property type="entry name" value="PP-bd_ACP"/>
</dbReference>
<dbReference type="Pfam" id="PF00109">
    <property type="entry name" value="ketoacyl-synt"/>
    <property type="match status" value="2"/>
</dbReference>
<evidence type="ECO:0000313" key="14">
    <source>
        <dbReference type="EMBL" id="ALP31884.1"/>
    </source>
</evidence>
<keyword evidence="2" id="KW-0597">Phosphoprotein</keyword>
<feature type="compositionally biased region" description="Low complexity" evidence="10">
    <location>
        <begin position="2494"/>
        <end position="2509"/>
    </location>
</feature>
<dbReference type="InterPro" id="IPR016036">
    <property type="entry name" value="Malonyl_transacylase_ACP-bd"/>
</dbReference>
<keyword evidence="7" id="KW-0560">Oxidoreductase</keyword>
<proteinExistence type="predicted"/>
<dbReference type="Gene3D" id="1.10.1200.10">
    <property type="entry name" value="ACP-like"/>
    <property type="match status" value="1"/>
</dbReference>
<dbReference type="InterPro" id="IPR020841">
    <property type="entry name" value="PKS_Beta-ketoAc_synthase_dom"/>
</dbReference>
<evidence type="ECO:0000256" key="4">
    <source>
        <dbReference type="ARBA" id="ARBA00022603"/>
    </source>
</evidence>
<dbReference type="InterPro" id="IPR023213">
    <property type="entry name" value="CAT-like_dom_sf"/>
</dbReference>
<accession>A0A1I9KHW5</accession>
<feature type="domain" description="Carrier" evidence="11">
    <location>
        <begin position="2266"/>
        <end position="2351"/>
    </location>
</feature>
<feature type="region of interest" description="Disordered" evidence="10">
    <location>
        <begin position="2370"/>
        <end position="2390"/>
    </location>
</feature>
<dbReference type="PROSITE" id="PS50075">
    <property type="entry name" value="CARRIER"/>
    <property type="match status" value="2"/>
</dbReference>
<feature type="region of interest" description="N-terminal hotdog fold" evidence="9">
    <location>
        <begin position="836"/>
        <end position="971"/>
    </location>
</feature>
<dbReference type="SUPFAM" id="SSF47336">
    <property type="entry name" value="ACP-like"/>
    <property type="match status" value="2"/>
</dbReference>
<dbReference type="Gene3D" id="3.40.50.150">
    <property type="entry name" value="Vaccinia Virus protein VP39"/>
    <property type="match status" value="1"/>
</dbReference>
<dbReference type="SUPFAM" id="SSF53901">
    <property type="entry name" value="Thiolase-like"/>
    <property type="match status" value="1"/>
</dbReference>
<dbReference type="Proteomes" id="UP000094444">
    <property type="component" value="Unassembled WGS sequence"/>
</dbReference>
<evidence type="ECO:0000256" key="9">
    <source>
        <dbReference type="PROSITE-ProRule" id="PRU01363"/>
    </source>
</evidence>
<dbReference type="Pfam" id="PF21089">
    <property type="entry name" value="PKS_DH_N"/>
    <property type="match status" value="1"/>
</dbReference>
<evidence type="ECO:0000256" key="6">
    <source>
        <dbReference type="ARBA" id="ARBA00022737"/>
    </source>
</evidence>
<dbReference type="InterPro" id="IPR014043">
    <property type="entry name" value="Acyl_transferase_dom"/>
</dbReference>
<dbReference type="Pfam" id="PF02801">
    <property type="entry name" value="Ketoacyl-synt_C"/>
    <property type="match status" value="1"/>
</dbReference>
<dbReference type="InterPro" id="IPR020806">
    <property type="entry name" value="PKS_PP-bd"/>
</dbReference>
<dbReference type="SMART" id="SM00825">
    <property type="entry name" value="PKS_KS"/>
    <property type="match status" value="1"/>
</dbReference>
<dbReference type="SUPFAM" id="SSF53335">
    <property type="entry name" value="S-adenosyl-L-methionine-dependent methyltransferases"/>
    <property type="match status" value="1"/>
</dbReference>
<keyword evidence="16" id="KW-1185">Reference proteome</keyword>
<dbReference type="GO" id="GO:0004312">
    <property type="term" value="F:fatty acid synthase activity"/>
    <property type="evidence" value="ECO:0007669"/>
    <property type="project" value="TreeGrafter"/>
</dbReference>
<dbReference type="Gene3D" id="3.30.559.30">
    <property type="entry name" value="Nonribosomal peptide synthetase, condensation domain"/>
    <property type="match status" value="2"/>
</dbReference>
<dbReference type="Gene3D" id="3.40.50.12780">
    <property type="entry name" value="N-terminal domain of ligase-like"/>
    <property type="match status" value="1"/>
</dbReference>
<dbReference type="GO" id="GO:0006633">
    <property type="term" value="P:fatty acid biosynthetic process"/>
    <property type="evidence" value="ECO:0007669"/>
    <property type="project" value="TreeGrafter"/>
</dbReference>
<feature type="region of interest" description="Disordered" evidence="10">
    <location>
        <begin position="2403"/>
        <end position="2509"/>
    </location>
</feature>
<dbReference type="Gene3D" id="3.40.366.10">
    <property type="entry name" value="Malonyl-Coenzyme A Acyl Carrier Protein, domain 2"/>
    <property type="match status" value="1"/>
</dbReference>